<proteinExistence type="predicted"/>
<feature type="transmembrane region" description="Helical" evidence="1">
    <location>
        <begin position="93"/>
        <end position="110"/>
    </location>
</feature>
<gene>
    <name evidence="2" type="ORF">GALMADRAFT_797566</name>
</gene>
<keyword evidence="1" id="KW-1133">Transmembrane helix</keyword>
<evidence type="ECO:0000313" key="3">
    <source>
        <dbReference type="Proteomes" id="UP000027222"/>
    </source>
</evidence>
<dbReference type="Proteomes" id="UP000027222">
    <property type="component" value="Unassembled WGS sequence"/>
</dbReference>
<keyword evidence="1" id="KW-0472">Membrane</keyword>
<feature type="transmembrane region" description="Helical" evidence="1">
    <location>
        <begin position="117"/>
        <end position="137"/>
    </location>
</feature>
<dbReference type="EMBL" id="KL142393">
    <property type="protein sequence ID" value="KDR71274.1"/>
    <property type="molecule type" value="Genomic_DNA"/>
</dbReference>
<organism evidence="2 3">
    <name type="scientific">Galerina marginata (strain CBS 339.88)</name>
    <dbReference type="NCBI Taxonomy" id="685588"/>
    <lineage>
        <taxon>Eukaryota</taxon>
        <taxon>Fungi</taxon>
        <taxon>Dikarya</taxon>
        <taxon>Basidiomycota</taxon>
        <taxon>Agaricomycotina</taxon>
        <taxon>Agaricomycetes</taxon>
        <taxon>Agaricomycetidae</taxon>
        <taxon>Agaricales</taxon>
        <taxon>Agaricineae</taxon>
        <taxon>Strophariaceae</taxon>
        <taxon>Galerina</taxon>
    </lineage>
</organism>
<keyword evidence="3" id="KW-1185">Reference proteome</keyword>
<evidence type="ECO:0000313" key="2">
    <source>
        <dbReference type="EMBL" id="KDR71274.1"/>
    </source>
</evidence>
<name>A0A067SU83_GALM3</name>
<accession>A0A067SU83</accession>
<keyword evidence="1" id="KW-0812">Transmembrane</keyword>
<evidence type="ECO:0000256" key="1">
    <source>
        <dbReference type="SAM" id="Phobius"/>
    </source>
</evidence>
<dbReference type="HOGENOM" id="CLU_1315494_0_0_1"/>
<sequence>MLIAKRGQFGAIASCTIRSWITSNPTTGEGEGKFLSESWLVLEFRPSNNRSFGPQTSGLNFNPISSQALRVGHTSLPGLNLEVSIWLQPERETAALGLIAAFSFFSSFIFQRSQNTIIIYLLPYCIRLLATSSLPPILPYFHFPFTSTLSHHLFSILRSLAVVYCKWFRCPIFVISVYSVRRSIILQLLVGSLLSDIWFHSSQKRPNPA</sequence>
<dbReference type="AlphaFoldDB" id="A0A067SU83"/>
<protein>
    <submittedName>
        <fullName evidence="2">Uncharacterized protein</fullName>
    </submittedName>
</protein>
<reference evidence="3" key="1">
    <citation type="journal article" date="2014" name="Proc. Natl. Acad. Sci. U.S.A.">
        <title>Extensive sampling of basidiomycete genomes demonstrates inadequacy of the white-rot/brown-rot paradigm for wood decay fungi.</title>
        <authorList>
            <person name="Riley R."/>
            <person name="Salamov A.A."/>
            <person name="Brown D.W."/>
            <person name="Nagy L.G."/>
            <person name="Floudas D."/>
            <person name="Held B.W."/>
            <person name="Levasseur A."/>
            <person name="Lombard V."/>
            <person name="Morin E."/>
            <person name="Otillar R."/>
            <person name="Lindquist E.A."/>
            <person name="Sun H."/>
            <person name="LaButti K.M."/>
            <person name="Schmutz J."/>
            <person name="Jabbour D."/>
            <person name="Luo H."/>
            <person name="Baker S.E."/>
            <person name="Pisabarro A.G."/>
            <person name="Walton J.D."/>
            <person name="Blanchette R.A."/>
            <person name="Henrissat B."/>
            <person name="Martin F."/>
            <person name="Cullen D."/>
            <person name="Hibbett D.S."/>
            <person name="Grigoriev I.V."/>
        </authorList>
    </citation>
    <scope>NUCLEOTIDE SEQUENCE [LARGE SCALE GENOMIC DNA]</scope>
    <source>
        <strain evidence="3">CBS 339.88</strain>
    </source>
</reference>
<feature type="transmembrane region" description="Helical" evidence="1">
    <location>
        <begin position="149"/>
        <end position="168"/>
    </location>
</feature>